<feature type="domain" description="C-CAP/cofactor C-like" evidence="1">
    <location>
        <begin position="80"/>
        <end position="252"/>
    </location>
</feature>
<dbReference type="STRING" id="1071380.I2H6V0"/>
<keyword evidence="3" id="KW-1185">Reference proteome</keyword>
<dbReference type="InParanoid" id="I2H6V0"/>
<dbReference type="PROSITE" id="PS51329">
    <property type="entry name" value="C_CAP_COFACTOR_C"/>
    <property type="match status" value="1"/>
</dbReference>
<dbReference type="RefSeq" id="XP_004181621.1">
    <property type="nucleotide sequence ID" value="XM_004181573.1"/>
</dbReference>
<dbReference type="OMA" id="RIVMERC"/>
<evidence type="ECO:0000259" key="1">
    <source>
        <dbReference type="PROSITE" id="PS51329"/>
    </source>
</evidence>
<dbReference type="InterPro" id="IPR027684">
    <property type="entry name" value="TBCC"/>
</dbReference>
<dbReference type="InterPro" id="IPR016098">
    <property type="entry name" value="CAP/MinC_C"/>
</dbReference>
<gene>
    <name evidence="2" type="primary">TBLA0G01580</name>
    <name evidence="2" type="ORF">TBLA_0G01580</name>
</gene>
<dbReference type="Proteomes" id="UP000002866">
    <property type="component" value="Chromosome 7"/>
</dbReference>
<dbReference type="FunCoup" id="I2H6V0">
    <property type="interactions" value="55"/>
</dbReference>
<proteinExistence type="predicted"/>
<dbReference type="HOGENOM" id="CLU_095426_0_0_1"/>
<organism evidence="2 3">
    <name type="scientific">Henningerozyma blattae (strain ATCC 34711 / CBS 6284 / DSM 70876 / NBRC 10599 / NRRL Y-10934 / UCD 77-7)</name>
    <name type="common">Yeast</name>
    <name type="synonym">Tetrapisispora blattae</name>
    <dbReference type="NCBI Taxonomy" id="1071380"/>
    <lineage>
        <taxon>Eukaryota</taxon>
        <taxon>Fungi</taxon>
        <taxon>Dikarya</taxon>
        <taxon>Ascomycota</taxon>
        <taxon>Saccharomycotina</taxon>
        <taxon>Saccharomycetes</taxon>
        <taxon>Saccharomycetales</taxon>
        <taxon>Saccharomycetaceae</taxon>
        <taxon>Henningerozyma</taxon>
    </lineage>
</organism>
<dbReference type="KEGG" id="tbl:TBLA_0G01580"/>
<dbReference type="eggNOG" id="ENOG502S4TX">
    <property type="taxonomic scope" value="Eukaryota"/>
</dbReference>
<dbReference type="GO" id="GO:0007023">
    <property type="term" value="P:post-chaperonin tubulin folding pathway"/>
    <property type="evidence" value="ECO:0007669"/>
    <property type="project" value="InterPro"/>
</dbReference>
<evidence type="ECO:0000313" key="2">
    <source>
        <dbReference type="EMBL" id="CCH62102.1"/>
    </source>
</evidence>
<dbReference type="AlphaFoldDB" id="I2H6V0"/>
<protein>
    <recommendedName>
        <fullName evidence="1">C-CAP/cofactor C-like domain-containing protein</fullName>
    </recommendedName>
</protein>
<dbReference type="EMBL" id="HE806322">
    <property type="protein sequence ID" value="CCH62102.1"/>
    <property type="molecule type" value="Genomic_DNA"/>
</dbReference>
<dbReference type="Gene3D" id="2.160.20.70">
    <property type="match status" value="1"/>
</dbReference>
<dbReference type="GeneID" id="14497234"/>
<accession>I2H6V0</accession>
<dbReference type="GO" id="GO:0007021">
    <property type="term" value="P:tubulin complex assembly"/>
    <property type="evidence" value="ECO:0007669"/>
    <property type="project" value="TreeGrafter"/>
</dbReference>
<dbReference type="PANTHER" id="PTHR15139:SF0">
    <property type="entry name" value="TUBULIN-SPECIFIC CHAPERONE C"/>
    <property type="match status" value="1"/>
</dbReference>
<dbReference type="InterPro" id="IPR017901">
    <property type="entry name" value="C-CAP_CF_C-like"/>
</dbReference>
<evidence type="ECO:0000313" key="3">
    <source>
        <dbReference type="Proteomes" id="UP000002866"/>
    </source>
</evidence>
<dbReference type="OrthoDB" id="4035763at2759"/>
<dbReference type="PANTHER" id="PTHR15139">
    <property type="entry name" value="TUBULIN FOLDING COFACTOR C"/>
    <property type="match status" value="1"/>
</dbReference>
<name>I2H6V0_HENB6</name>
<reference evidence="2 3" key="1">
    <citation type="journal article" date="2011" name="Proc. Natl. Acad. Sci. U.S.A.">
        <title>Evolutionary erosion of yeast sex chromosomes by mating-type switching accidents.</title>
        <authorList>
            <person name="Gordon J.L."/>
            <person name="Armisen D."/>
            <person name="Proux-Wera E."/>
            <person name="Oheigeartaigh S.S."/>
            <person name="Byrne K.P."/>
            <person name="Wolfe K.H."/>
        </authorList>
    </citation>
    <scope>NUCLEOTIDE SEQUENCE [LARGE SCALE GENOMIC DNA]</scope>
    <source>
        <strain evidence="3">ATCC 34711 / CBS 6284 / DSM 70876 / NBRC 10599 / NRRL Y-10934 / UCD 77-7</strain>
    </source>
</reference>
<sequence>MEYLEDIDRQIELINAELETADPNSCEDLKEKITNIQIKLNQKVEEISKYDVERYSHTINKLTTKLYSRNNTNNSTLNKPKKFQFNRNRNKDAIQTEIQDSSDKVFNEANNTNILARQTIRMDNKLATVSNLEYCTIMVDSNYSKKPTGSITFSNIKKSIIYSRDILFESGSIFFNDCKECIILLELSSKNRTQLRLHNLIGCKIYFKSNDKQTIIIEDCKNCVFHNDTEGHLDVKDFNNLGLSIDDLAFKNYDFEEFEIENWDIEKLKKRYIIQ</sequence>
<dbReference type="GO" id="GO:0005737">
    <property type="term" value="C:cytoplasm"/>
    <property type="evidence" value="ECO:0007669"/>
    <property type="project" value="TreeGrafter"/>
</dbReference>